<reference evidence="2 4" key="2">
    <citation type="submission" date="2019-03" db="EMBL/GenBank/DDBJ databases">
        <title>Genomic Encyclopedia of Type Strains, Phase IV (KMG-IV): sequencing the most valuable type-strain genomes for metagenomic binning, comparative biology and taxonomic classification.</title>
        <authorList>
            <person name="Goeker M."/>
        </authorList>
    </citation>
    <scope>NUCLEOTIDE SEQUENCE [LARGE SCALE GENOMIC DNA]</scope>
    <source>
        <strain evidence="2 4">DSM 11603</strain>
    </source>
</reference>
<reference evidence="1 3" key="1">
    <citation type="submission" date="2014-02" db="EMBL/GenBank/DDBJ databases">
        <title>Aquamicrobium defluvii Genome sequencing.</title>
        <authorList>
            <person name="Wang X."/>
        </authorList>
    </citation>
    <scope>NUCLEOTIDE SEQUENCE [LARGE SCALE GENOMIC DNA]</scope>
    <source>
        <strain evidence="1 3">W13Z1</strain>
    </source>
</reference>
<dbReference type="STRING" id="69279.BG36_20535"/>
<dbReference type="Proteomes" id="UP000019849">
    <property type="component" value="Unassembled WGS sequence"/>
</dbReference>
<protein>
    <recommendedName>
        <fullName evidence="5">Flagellar FliJ protein</fullName>
    </recommendedName>
</protein>
<dbReference type="eggNOG" id="ENOG50302TW">
    <property type="taxonomic scope" value="Bacteria"/>
</dbReference>
<organism evidence="1 3">
    <name type="scientific">Aquamicrobium defluvii</name>
    <dbReference type="NCBI Taxonomy" id="69279"/>
    <lineage>
        <taxon>Bacteria</taxon>
        <taxon>Pseudomonadati</taxon>
        <taxon>Pseudomonadota</taxon>
        <taxon>Alphaproteobacteria</taxon>
        <taxon>Hyphomicrobiales</taxon>
        <taxon>Phyllobacteriaceae</taxon>
        <taxon>Aquamicrobium</taxon>
    </lineage>
</organism>
<accession>A0A011VMA9</accession>
<dbReference type="AlphaFoldDB" id="A0A011VMA9"/>
<dbReference type="EMBL" id="JENY01000006">
    <property type="protein sequence ID" value="EXL09530.1"/>
    <property type="molecule type" value="Genomic_DNA"/>
</dbReference>
<evidence type="ECO:0000313" key="4">
    <source>
        <dbReference type="Proteomes" id="UP000294958"/>
    </source>
</evidence>
<keyword evidence="4" id="KW-1185">Reference proteome</keyword>
<evidence type="ECO:0000313" key="3">
    <source>
        <dbReference type="Proteomes" id="UP000019849"/>
    </source>
</evidence>
<dbReference type="EMBL" id="SNZF01000015">
    <property type="protein sequence ID" value="TDR34276.1"/>
    <property type="molecule type" value="Genomic_DNA"/>
</dbReference>
<sequence length="127" mass="14641">MTPRTRRLKKLVRVQDQIRALHEMHHATHLANAASARREAEELAAGFDAPGSLSALFPDVYHRRIADALARCDAELEKARAESSRLATATARANMVQRDYRDARQTDERRSTERMLLDLIEQKHRRR</sequence>
<evidence type="ECO:0000313" key="2">
    <source>
        <dbReference type="EMBL" id="TDR34276.1"/>
    </source>
</evidence>
<dbReference type="HOGENOM" id="CLU_1977597_0_0_5"/>
<dbReference type="PATRIC" id="fig|69279.3.peg.1044"/>
<evidence type="ECO:0000313" key="1">
    <source>
        <dbReference type="EMBL" id="EXL09530.1"/>
    </source>
</evidence>
<evidence type="ECO:0008006" key="5">
    <source>
        <dbReference type="Google" id="ProtNLM"/>
    </source>
</evidence>
<dbReference type="OrthoDB" id="8030936at2"/>
<gene>
    <name evidence="1" type="ORF">BG36_20535</name>
    <name evidence="2" type="ORF">DES43_11544</name>
</gene>
<name>A0A011VMA9_9HYPH</name>
<dbReference type="RefSeq" id="WP_035024270.1">
    <property type="nucleotide sequence ID" value="NZ_KK073880.1"/>
</dbReference>
<proteinExistence type="predicted"/>
<comment type="caution">
    <text evidence="1">The sequence shown here is derived from an EMBL/GenBank/DDBJ whole genome shotgun (WGS) entry which is preliminary data.</text>
</comment>
<dbReference type="Proteomes" id="UP000294958">
    <property type="component" value="Unassembled WGS sequence"/>
</dbReference>